<protein>
    <submittedName>
        <fullName evidence="2">Uncharacterized protein</fullName>
    </submittedName>
</protein>
<organism evidence="2">
    <name type="scientific">marine metagenome</name>
    <dbReference type="NCBI Taxonomy" id="408172"/>
    <lineage>
        <taxon>unclassified sequences</taxon>
        <taxon>metagenomes</taxon>
        <taxon>ecological metagenomes</taxon>
    </lineage>
</organism>
<keyword evidence="1" id="KW-0472">Membrane</keyword>
<accession>A0A382TRD0</accession>
<sequence length="35" mass="4161">MLKRRFFQNDFRVNLFFTISVVTIFLITSLMGYAA</sequence>
<evidence type="ECO:0000256" key="1">
    <source>
        <dbReference type="SAM" id="Phobius"/>
    </source>
</evidence>
<proteinExistence type="predicted"/>
<evidence type="ECO:0000313" key="2">
    <source>
        <dbReference type="EMBL" id="SVD24117.1"/>
    </source>
</evidence>
<keyword evidence="1" id="KW-1133">Transmembrane helix</keyword>
<reference evidence="2" key="1">
    <citation type="submission" date="2018-05" db="EMBL/GenBank/DDBJ databases">
        <authorList>
            <person name="Lanie J.A."/>
            <person name="Ng W.-L."/>
            <person name="Kazmierczak K.M."/>
            <person name="Andrzejewski T.M."/>
            <person name="Davidsen T.M."/>
            <person name="Wayne K.J."/>
            <person name="Tettelin H."/>
            <person name="Glass J.I."/>
            <person name="Rusch D."/>
            <person name="Podicherti R."/>
            <person name="Tsui H.-C.T."/>
            <person name="Winkler M.E."/>
        </authorList>
    </citation>
    <scope>NUCLEOTIDE SEQUENCE</scope>
</reference>
<dbReference type="EMBL" id="UINC01138272">
    <property type="protein sequence ID" value="SVD24117.1"/>
    <property type="molecule type" value="Genomic_DNA"/>
</dbReference>
<name>A0A382TRD0_9ZZZZ</name>
<feature type="transmembrane region" description="Helical" evidence="1">
    <location>
        <begin position="12"/>
        <end position="34"/>
    </location>
</feature>
<gene>
    <name evidence="2" type="ORF">METZ01_LOCUS376971</name>
</gene>
<keyword evidence="1" id="KW-0812">Transmembrane</keyword>
<feature type="non-terminal residue" evidence="2">
    <location>
        <position position="35"/>
    </location>
</feature>
<dbReference type="AlphaFoldDB" id="A0A382TRD0"/>